<dbReference type="AlphaFoldDB" id="A0A0M9VNY2"/>
<evidence type="ECO:0000256" key="1">
    <source>
        <dbReference type="ARBA" id="ARBA00005578"/>
    </source>
</evidence>
<comment type="similarity">
    <text evidence="1 2">Belongs to the BolA/IbaG family.</text>
</comment>
<dbReference type="Proteomes" id="UP000037751">
    <property type="component" value="Unassembled WGS sequence"/>
</dbReference>
<name>A0A0M9VNY2_9BASI</name>
<accession>A0A0M9VNY2</accession>
<evidence type="ECO:0008006" key="5">
    <source>
        <dbReference type="Google" id="ProtNLM"/>
    </source>
</evidence>
<dbReference type="SUPFAM" id="SSF82657">
    <property type="entry name" value="BolA-like"/>
    <property type="match status" value="1"/>
</dbReference>
<organism evidence="3 4">
    <name type="scientific">Malassezia pachydermatis</name>
    <dbReference type="NCBI Taxonomy" id="77020"/>
    <lineage>
        <taxon>Eukaryota</taxon>
        <taxon>Fungi</taxon>
        <taxon>Dikarya</taxon>
        <taxon>Basidiomycota</taxon>
        <taxon>Ustilaginomycotina</taxon>
        <taxon>Malasseziomycetes</taxon>
        <taxon>Malasseziales</taxon>
        <taxon>Malasseziaceae</taxon>
        <taxon>Malassezia</taxon>
    </lineage>
</organism>
<dbReference type="GO" id="GO:0005759">
    <property type="term" value="C:mitochondrial matrix"/>
    <property type="evidence" value="ECO:0007669"/>
    <property type="project" value="TreeGrafter"/>
</dbReference>
<gene>
    <name evidence="3" type="ORF">Malapachy_1841</name>
</gene>
<dbReference type="InterPro" id="IPR002634">
    <property type="entry name" value="BolA"/>
</dbReference>
<evidence type="ECO:0000313" key="3">
    <source>
        <dbReference type="EMBL" id="KOS13802.1"/>
    </source>
</evidence>
<dbReference type="VEuPathDB" id="FungiDB:Malapachy_1841"/>
<comment type="caution">
    <text evidence="3">The sequence shown here is derived from an EMBL/GenBank/DDBJ whole genome shotgun (WGS) entry which is preliminary data.</text>
</comment>
<dbReference type="Gene3D" id="3.30.300.90">
    <property type="entry name" value="BolA-like"/>
    <property type="match status" value="1"/>
</dbReference>
<dbReference type="Pfam" id="PF01722">
    <property type="entry name" value="BolA"/>
    <property type="match status" value="1"/>
</dbReference>
<dbReference type="EMBL" id="LGAV01000005">
    <property type="protein sequence ID" value="KOS13802.1"/>
    <property type="molecule type" value="Genomic_DNA"/>
</dbReference>
<protein>
    <recommendedName>
        <fullName evidence="5">Bola-like protein</fullName>
    </recommendedName>
</protein>
<evidence type="ECO:0000256" key="2">
    <source>
        <dbReference type="RuleBase" id="RU003860"/>
    </source>
</evidence>
<keyword evidence="4" id="KW-1185">Reference proteome</keyword>
<dbReference type="InterPro" id="IPR052275">
    <property type="entry name" value="Mt_Fe-S_assembly_factor"/>
</dbReference>
<dbReference type="OrthoDB" id="203381at2759"/>
<dbReference type="RefSeq" id="XP_017991434.1">
    <property type="nucleotide sequence ID" value="XM_018136337.1"/>
</dbReference>
<dbReference type="STRING" id="77020.A0A0M9VNY2"/>
<dbReference type="PANTHER" id="PTHR46188">
    <property type="entry name" value="BOLA-LIKE PROTEIN 3"/>
    <property type="match status" value="1"/>
</dbReference>
<proteinExistence type="inferred from homology"/>
<reference evidence="3 4" key="1">
    <citation type="submission" date="2015-07" db="EMBL/GenBank/DDBJ databases">
        <title>Draft Genome Sequence of Malassezia furfur CBS1878 and Malassezia pachydermatis CBS1879.</title>
        <authorList>
            <person name="Triana S."/>
            <person name="Ohm R."/>
            <person name="Gonzalez A."/>
            <person name="DeCock H."/>
            <person name="Restrepo S."/>
            <person name="Celis A."/>
        </authorList>
    </citation>
    <scope>NUCLEOTIDE SEQUENCE [LARGE SCALE GENOMIC DNA]</scope>
    <source>
        <strain evidence="3 4">CBS 1879</strain>
    </source>
</reference>
<dbReference type="GeneID" id="28728212"/>
<dbReference type="InterPro" id="IPR036065">
    <property type="entry name" value="BolA-like_sf"/>
</dbReference>
<evidence type="ECO:0000313" key="4">
    <source>
        <dbReference type="Proteomes" id="UP000037751"/>
    </source>
</evidence>
<dbReference type="PANTHER" id="PTHR46188:SF1">
    <property type="entry name" value="BOLA-LIKE PROTEIN 3"/>
    <property type="match status" value="1"/>
</dbReference>
<sequence length="121" mass="13392">MSLLLSLFRGARLSTSQAWRSSTLAPLRPFHAATTLLDASSPEEKQQTIVRILTEKFQPSDLQVQDVSGGCGSFFAIMIKAKAFSGKSTIQSHRLVNKEIKEVIQDIHGLQVRIFLSLMCS</sequence>